<comment type="caution">
    <text evidence="1">The sequence shown here is derived from an EMBL/GenBank/DDBJ whole genome shotgun (WGS) entry which is preliminary data.</text>
</comment>
<dbReference type="Proteomes" id="UP000799444">
    <property type="component" value="Unassembled WGS sequence"/>
</dbReference>
<keyword evidence="2" id="KW-1185">Reference proteome</keyword>
<dbReference type="EMBL" id="ML996315">
    <property type="protein sequence ID" value="KAF2727730.1"/>
    <property type="molecule type" value="Genomic_DNA"/>
</dbReference>
<proteinExistence type="predicted"/>
<name>A0A9P4QK04_9PLEO</name>
<evidence type="ECO:0000313" key="1">
    <source>
        <dbReference type="EMBL" id="KAF2727730.1"/>
    </source>
</evidence>
<organism evidence="1 2">
    <name type="scientific">Polyplosphaeria fusca</name>
    <dbReference type="NCBI Taxonomy" id="682080"/>
    <lineage>
        <taxon>Eukaryota</taxon>
        <taxon>Fungi</taxon>
        <taxon>Dikarya</taxon>
        <taxon>Ascomycota</taxon>
        <taxon>Pezizomycotina</taxon>
        <taxon>Dothideomycetes</taxon>
        <taxon>Pleosporomycetidae</taxon>
        <taxon>Pleosporales</taxon>
        <taxon>Tetraplosphaeriaceae</taxon>
        <taxon>Polyplosphaeria</taxon>
    </lineage>
</organism>
<reference evidence="1" key="1">
    <citation type="journal article" date="2020" name="Stud. Mycol.">
        <title>101 Dothideomycetes genomes: a test case for predicting lifestyles and emergence of pathogens.</title>
        <authorList>
            <person name="Haridas S."/>
            <person name="Albert R."/>
            <person name="Binder M."/>
            <person name="Bloem J."/>
            <person name="Labutti K."/>
            <person name="Salamov A."/>
            <person name="Andreopoulos B."/>
            <person name="Baker S."/>
            <person name="Barry K."/>
            <person name="Bills G."/>
            <person name="Bluhm B."/>
            <person name="Cannon C."/>
            <person name="Castanera R."/>
            <person name="Culley D."/>
            <person name="Daum C."/>
            <person name="Ezra D."/>
            <person name="Gonzalez J."/>
            <person name="Henrissat B."/>
            <person name="Kuo A."/>
            <person name="Liang C."/>
            <person name="Lipzen A."/>
            <person name="Lutzoni F."/>
            <person name="Magnuson J."/>
            <person name="Mondo S."/>
            <person name="Nolan M."/>
            <person name="Ohm R."/>
            <person name="Pangilinan J."/>
            <person name="Park H.-J."/>
            <person name="Ramirez L."/>
            <person name="Alfaro M."/>
            <person name="Sun H."/>
            <person name="Tritt A."/>
            <person name="Yoshinaga Y."/>
            <person name="Zwiers L.-H."/>
            <person name="Turgeon B."/>
            <person name="Goodwin S."/>
            <person name="Spatafora J."/>
            <person name="Crous P."/>
            <person name="Grigoriev I."/>
        </authorList>
    </citation>
    <scope>NUCLEOTIDE SEQUENCE</scope>
    <source>
        <strain evidence="1">CBS 125425</strain>
    </source>
</reference>
<dbReference type="AlphaFoldDB" id="A0A9P4QK04"/>
<evidence type="ECO:0000313" key="2">
    <source>
        <dbReference type="Proteomes" id="UP000799444"/>
    </source>
</evidence>
<protein>
    <submittedName>
        <fullName evidence="1">Uncharacterized protein</fullName>
    </submittedName>
</protein>
<accession>A0A9P4QK04</accession>
<sequence>MYNLDTIITHHNPKSCSHRRILRPFPRNTNPPNRIRRPKILEHLGLDIQIRHITPLTASPDRKSLLHSLLVPVSHLHIHKPVTEPRQPVRDRPIRRHGAHVRLLQPRARQLASQVEDEPGYGDREFVVEHGRAGTCAAARVEEGEFADQWILGHDAGRRSRLGWGRAGERPRFVTAIVRSRRGVLGRR</sequence>
<gene>
    <name evidence="1" type="ORF">EJ04DRAFT_129126</name>
</gene>